<evidence type="ECO:0008006" key="5">
    <source>
        <dbReference type="Google" id="ProtNLM"/>
    </source>
</evidence>
<name>A0A9D1GNZ4_9BACT</name>
<feature type="transmembrane region" description="Helical" evidence="2">
    <location>
        <begin position="33"/>
        <end position="52"/>
    </location>
</feature>
<dbReference type="Pfam" id="PF19579">
    <property type="entry name" value="FtsL_2"/>
    <property type="match status" value="1"/>
</dbReference>
<organism evidence="3 4">
    <name type="scientific">Candidatus Cryptobacteroides merdipullorum</name>
    <dbReference type="NCBI Taxonomy" id="2840771"/>
    <lineage>
        <taxon>Bacteria</taxon>
        <taxon>Pseudomonadati</taxon>
        <taxon>Bacteroidota</taxon>
        <taxon>Bacteroidia</taxon>
        <taxon>Bacteroidales</taxon>
        <taxon>Candidatus Cryptobacteroides</taxon>
    </lineage>
</organism>
<comment type="caution">
    <text evidence="3">The sequence shown here is derived from an EMBL/GenBank/DDBJ whole genome shotgun (WGS) entry which is preliminary data.</text>
</comment>
<protein>
    <recommendedName>
        <fullName evidence="5">Cell division protein FtsL</fullName>
    </recommendedName>
</protein>
<dbReference type="EMBL" id="DVLC01000101">
    <property type="protein sequence ID" value="HIT47249.1"/>
    <property type="molecule type" value="Genomic_DNA"/>
</dbReference>
<evidence type="ECO:0000256" key="1">
    <source>
        <dbReference type="SAM" id="Coils"/>
    </source>
</evidence>
<sequence length="114" mass="13007">MTWKFSDLARLLKNSLVAVLKGEFLLRLNVGRYFVHVMYTFLLFGLIIWLSLMTESTMAKVEQAKAELKELEIENAELTYEAAKAERRTTVEARLTELGSKVGEPEKPATRLAE</sequence>
<evidence type="ECO:0000256" key="2">
    <source>
        <dbReference type="SAM" id="Phobius"/>
    </source>
</evidence>
<accession>A0A9D1GNZ4</accession>
<feature type="coiled-coil region" evidence="1">
    <location>
        <begin position="54"/>
        <end position="93"/>
    </location>
</feature>
<keyword evidence="1" id="KW-0175">Coiled coil</keyword>
<reference evidence="3" key="2">
    <citation type="journal article" date="2021" name="PeerJ">
        <title>Extensive microbial diversity within the chicken gut microbiome revealed by metagenomics and culture.</title>
        <authorList>
            <person name="Gilroy R."/>
            <person name="Ravi A."/>
            <person name="Getino M."/>
            <person name="Pursley I."/>
            <person name="Horton D.L."/>
            <person name="Alikhan N.F."/>
            <person name="Baker D."/>
            <person name="Gharbi K."/>
            <person name="Hall N."/>
            <person name="Watson M."/>
            <person name="Adriaenssens E.M."/>
            <person name="Foster-Nyarko E."/>
            <person name="Jarju S."/>
            <person name="Secka A."/>
            <person name="Antonio M."/>
            <person name="Oren A."/>
            <person name="Chaudhuri R.R."/>
            <person name="La Ragione R."/>
            <person name="Hildebrand F."/>
            <person name="Pallen M.J."/>
        </authorList>
    </citation>
    <scope>NUCLEOTIDE SEQUENCE</scope>
    <source>
        <strain evidence="3">ChiHecec2B26-709</strain>
    </source>
</reference>
<dbReference type="AlphaFoldDB" id="A0A9D1GNZ4"/>
<proteinExistence type="predicted"/>
<gene>
    <name evidence="3" type="ORF">IAC35_05265</name>
</gene>
<dbReference type="Proteomes" id="UP000886881">
    <property type="component" value="Unassembled WGS sequence"/>
</dbReference>
<evidence type="ECO:0000313" key="3">
    <source>
        <dbReference type="EMBL" id="HIT47249.1"/>
    </source>
</evidence>
<keyword evidence="2" id="KW-0472">Membrane</keyword>
<reference evidence="3" key="1">
    <citation type="submission" date="2020-10" db="EMBL/GenBank/DDBJ databases">
        <authorList>
            <person name="Gilroy R."/>
        </authorList>
    </citation>
    <scope>NUCLEOTIDE SEQUENCE</scope>
    <source>
        <strain evidence="3">ChiHecec2B26-709</strain>
    </source>
</reference>
<keyword evidence="2" id="KW-0812">Transmembrane</keyword>
<keyword evidence="2" id="KW-1133">Transmembrane helix</keyword>
<dbReference type="InterPro" id="IPR045755">
    <property type="entry name" value="FtsL-like"/>
</dbReference>
<evidence type="ECO:0000313" key="4">
    <source>
        <dbReference type="Proteomes" id="UP000886881"/>
    </source>
</evidence>